<evidence type="ECO:0000256" key="1">
    <source>
        <dbReference type="ARBA" id="ARBA00004651"/>
    </source>
</evidence>
<dbReference type="InterPro" id="IPR019264">
    <property type="entry name" value="DUF2179"/>
</dbReference>
<dbReference type="Gene3D" id="3.30.70.120">
    <property type="match status" value="1"/>
</dbReference>
<evidence type="ECO:0000313" key="8">
    <source>
        <dbReference type="EMBL" id="RDY29017.1"/>
    </source>
</evidence>
<keyword evidence="3 6" id="KW-0812">Transmembrane</keyword>
<evidence type="ECO:0000256" key="2">
    <source>
        <dbReference type="ARBA" id="ARBA00022475"/>
    </source>
</evidence>
<keyword evidence="4 6" id="KW-1133">Transmembrane helix</keyword>
<dbReference type="PANTHER" id="PTHR33545:SF9">
    <property type="entry name" value="UPF0750 MEMBRANE PROTEIN YITE"/>
    <property type="match status" value="1"/>
</dbReference>
<evidence type="ECO:0000256" key="6">
    <source>
        <dbReference type="SAM" id="Phobius"/>
    </source>
</evidence>
<dbReference type="OrthoDB" id="9779786at2"/>
<reference evidence="8 9" key="1">
    <citation type="journal article" date="2017" name="Genome Announc.">
        <title>Draft Genome Sequence of Romboutsia weinsteinii sp. nov. Strain CCRI-19649(T) Isolated from Surface Water.</title>
        <authorList>
            <person name="Maheux A.F."/>
            <person name="Boudreau D.K."/>
            <person name="Berube E."/>
            <person name="Boissinot M."/>
            <person name="Cantin P."/>
            <person name="Raymond F."/>
            <person name="Corbeil J."/>
            <person name="Omar R.F."/>
            <person name="Bergeron M.G."/>
        </authorList>
    </citation>
    <scope>NUCLEOTIDE SEQUENCE [LARGE SCALE GENOMIC DNA]</scope>
    <source>
        <strain evidence="8 9">CCRI-19649</strain>
    </source>
</reference>
<proteinExistence type="predicted"/>
<evidence type="ECO:0000256" key="4">
    <source>
        <dbReference type="ARBA" id="ARBA00022989"/>
    </source>
</evidence>
<dbReference type="CDD" id="cd16380">
    <property type="entry name" value="YitT_C"/>
    <property type="match status" value="1"/>
</dbReference>
<feature type="transmembrane region" description="Helical" evidence="6">
    <location>
        <begin position="50"/>
        <end position="71"/>
    </location>
</feature>
<dbReference type="GO" id="GO:0005886">
    <property type="term" value="C:plasma membrane"/>
    <property type="evidence" value="ECO:0007669"/>
    <property type="project" value="UniProtKB-SubCell"/>
</dbReference>
<comment type="caution">
    <text evidence="8">The sequence shown here is derived from an EMBL/GenBank/DDBJ whole genome shotgun (WGS) entry which is preliminary data.</text>
</comment>
<comment type="subcellular location">
    <subcellularLocation>
        <location evidence="1">Cell membrane</location>
        <topology evidence="1">Multi-pass membrane protein</topology>
    </subcellularLocation>
</comment>
<keyword evidence="9" id="KW-1185">Reference proteome</keyword>
<feature type="transmembrane region" description="Helical" evidence="6">
    <location>
        <begin position="12"/>
        <end position="30"/>
    </location>
</feature>
<organism evidence="8 9">
    <name type="scientific">Romboutsia weinsteinii</name>
    <dbReference type="NCBI Taxonomy" id="2020949"/>
    <lineage>
        <taxon>Bacteria</taxon>
        <taxon>Bacillati</taxon>
        <taxon>Bacillota</taxon>
        <taxon>Clostridia</taxon>
        <taxon>Peptostreptococcales</taxon>
        <taxon>Peptostreptococcaceae</taxon>
        <taxon>Romboutsia</taxon>
    </lineage>
</organism>
<feature type="transmembrane region" description="Helical" evidence="6">
    <location>
        <begin position="83"/>
        <end position="102"/>
    </location>
</feature>
<feature type="transmembrane region" description="Helical" evidence="6">
    <location>
        <begin position="147"/>
        <end position="170"/>
    </location>
</feature>
<gene>
    <name evidence="8" type="ORF">CHL78_003600</name>
</gene>
<dbReference type="Proteomes" id="UP000215694">
    <property type="component" value="Unassembled WGS sequence"/>
</dbReference>
<evidence type="ECO:0000259" key="7">
    <source>
        <dbReference type="Pfam" id="PF10035"/>
    </source>
</evidence>
<dbReference type="PIRSF" id="PIRSF006483">
    <property type="entry name" value="Membrane_protein_YitT"/>
    <property type="match status" value="1"/>
</dbReference>
<keyword evidence="2" id="KW-1003">Cell membrane</keyword>
<dbReference type="RefSeq" id="WP_094366864.1">
    <property type="nucleotide sequence ID" value="NZ_NOJY02000004.1"/>
</dbReference>
<dbReference type="AlphaFoldDB" id="A0A371J8L9"/>
<name>A0A371J8L9_9FIRM</name>
<dbReference type="InterPro" id="IPR051461">
    <property type="entry name" value="UPF0750_membrane"/>
</dbReference>
<feature type="transmembrane region" description="Helical" evidence="6">
    <location>
        <begin position="108"/>
        <end position="127"/>
    </location>
</feature>
<dbReference type="Pfam" id="PF02588">
    <property type="entry name" value="YitT_membrane"/>
    <property type="match status" value="1"/>
</dbReference>
<keyword evidence="5 6" id="KW-0472">Membrane</keyword>
<evidence type="ECO:0000313" key="9">
    <source>
        <dbReference type="Proteomes" id="UP000215694"/>
    </source>
</evidence>
<protein>
    <submittedName>
        <fullName evidence="8">YitT family protein</fullName>
    </submittedName>
</protein>
<dbReference type="EMBL" id="NOJY02000004">
    <property type="protein sequence ID" value="RDY29017.1"/>
    <property type="molecule type" value="Genomic_DNA"/>
</dbReference>
<dbReference type="PANTHER" id="PTHR33545">
    <property type="entry name" value="UPF0750 MEMBRANE PROTEIN YITT-RELATED"/>
    <property type="match status" value="1"/>
</dbReference>
<dbReference type="InterPro" id="IPR015867">
    <property type="entry name" value="N-reg_PII/ATP_PRibTrfase_C"/>
</dbReference>
<evidence type="ECO:0000256" key="3">
    <source>
        <dbReference type="ARBA" id="ARBA00022692"/>
    </source>
</evidence>
<accession>A0A371J8L9</accession>
<feature type="domain" description="DUF2179" evidence="7">
    <location>
        <begin position="224"/>
        <end position="278"/>
    </location>
</feature>
<sequence>MLRNKFTYISDMLILILGCFIMAVGLNTFLEPYTIASGGLTGLAIVLNKIFSVKLWIINLLFNIPLLVFGFKILGKKNSFKTLEGILFLTLFLGLTEPLTHMLVTEDILLSAIAGGIVVGISLGLLFRINASTGGTELACLILNKIFPFISISTFMFIIDGIVIILAGFVTRNIETALYATASLYITVKVSDVIVEGFDFSKAALIISDTPEDLSKNIMNELGRGITFLEGRGGYSNLGKDIIFIVVSKREETSLIRLVHTVDPSAFIVITTVHDVFGNGFKPINIE</sequence>
<dbReference type="InterPro" id="IPR003740">
    <property type="entry name" value="YitT"/>
</dbReference>
<evidence type="ECO:0000256" key="5">
    <source>
        <dbReference type="ARBA" id="ARBA00023136"/>
    </source>
</evidence>
<dbReference type="Pfam" id="PF10035">
    <property type="entry name" value="DUF2179"/>
    <property type="match status" value="1"/>
</dbReference>